<reference evidence="2 3" key="1">
    <citation type="submission" date="2018-11" db="EMBL/GenBank/DDBJ databases">
        <title>Complete genome sequence of Nocardioides baekrokdamisoli strain KCTC 39748.</title>
        <authorList>
            <person name="Kang S.W."/>
            <person name="Lee K.C."/>
            <person name="Kim K.K."/>
            <person name="Kim J.S."/>
            <person name="Kim D.S."/>
            <person name="Ko S.H."/>
            <person name="Yang S.H."/>
            <person name="Shin Y.K."/>
            <person name="Lee J.S."/>
        </authorList>
    </citation>
    <scope>NUCLEOTIDE SEQUENCE [LARGE SCALE GENOMIC DNA]</scope>
    <source>
        <strain evidence="2 3">KCTC 39748</strain>
    </source>
</reference>
<name>A0A3G9IES6_9ACTN</name>
<evidence type="ECO:0000256" key="1">
    <source>
        <dbReference type="SAM" id="MobiDB-lite"/>
    </source>
</evidence>
<feature type="compositionally biased region" description="Low complexity" evidence="1">
    <location>
        <begin position="144"/>
        <end position="157"/>
    </location>
</feature>
<dbReference type="RefSeq" id="WP_125568687.1">
    <property type="nucleotide sequence ID" value="NZ_AP019307.1"/>
</dbReference>
<dbReference type="OrthoDB" id="3405462at2"/>
<dbReference type="AlphaFoldDB" id="A0A3G9IES6"/>
<dbReference type="KEGG" id="nbe:Back2_17770"/>
<feature type="compositionally biased region" description="Basic and acidic residues" evidence="1">
    <location>
        <begin position="164"/>
        <end position="176"/>
    </location>
</feature>
<evidence type="ECO:0000313" key="2">
    <source>
        <dbReference type="EMBL" id="BBH17490.1"/>
    </source>
</evidence>
<organism evidence="2 3">
    <name type="scientific">Nocardioides baekrokdamisoli</name>
    <dbReference type="NCBI Taxonomy" id="1804624"/>
    <lineage>
        <taxon>Bacteria</taxon>
        <taxon>Bacillati</taxon>
        <taxon>Actinomycetota</taxon>
        <taxon>Actinomycetes</taxon>
        <taxon>Propionibacteriales</taxon>
        <taxon>Nocardioidaceae</taxon>
        <taxon>Nocardioides</taxon>
    </lineage>
</organism>
<sequence length="176" mass="18881">MANCLRCQTVIQGRAKICPPCKAGTEPPLAQAEPAPTPEGLHRRGAALWKSLDLEAGTHLGEIGLEACRAADRLQELDRIIAGKGVLNLLTFRLHPDWWDHNGDQHVSVTVGFQSVLQEARMQQIAFKELLKDIRVAKAAAAANTPAAPAPAAQAAPSTGLDQLAERRAAREQTTS</sequence>
<gene>
    <name evidence="2" type="ORF">Back2_17770</name>
</gene>
<feature type="region of interest" description="Disordered" evidence="1">
    <location>
        <begin position="144"/>
        <end position="176"/>
    </location>
</feature>
<accession>A0A3G9IES6</accession>
<proteinExistence type="predicted"/>
<keyword evidence="3" id="KW-1185">Reference proteome</keyword>
<evidence type="ECO:0000313" key="3">
    <source>
        <dbReference type="Proteomes" id="UP000271573"/>
    </source>
</evidence>
<dbReference type="Proteomes" id="UP000271573">
    <property type="component" value="Chromosome"/>
</dbReference>
<dbReference type="EMBL" id="AP019307">
    <property type="protein sequence ID" value="BBH17490.1"/>
    <property type="molecule type" value="Genomic_DNA"/>
</dbReference>
<protein>
    <submittedName>
        <fullName evidence="2">Uncharacterized protein</fullName>
    </submittedName>
</protein>